<name>A0A1W2EDM0_KIBAR</name>
<gene>
    <name evidence="1" type="ORF">SAMN05661093_04184</name>
</gene>
<accession>A0A1W2EDM0</accession>
<proteinExistence type="predicted"/>
<sequence length="111" mass="11979">MGDAYGWGAGDRQVFDAELLEQAASRLREQKKDQLVMELQQGLMPVEAFGRIAGAQQAAARLNTLFSGLESELTKAGIDLEDLASRSLAAAELARQADEQTTAAARQSMPR</sequence>
<dbReference type="OrthoDB" id="9850504at2"/>
<dbReference type="Proteomes" id="UP000192674">
    <property type="component" value="Unassembled WGS sequence"/>
</dbReference>
<organism evidence="1 2">
    <name type="scientific">Kibdelosporangium aridum</name>
    <dbReference type="NCBI Taxonomy" id="2030"/>
    <lineage>
        <taxon>Bacteria</taxon>
        <taxon>Bacillati</taxon>
        <taxon>Actinomycetota</taxon>
        <taxon>Actinomycetes</taxon>
        <taxon>Pseudonocardiales</taxon>
        <taxon>Pseudonocardiaceae</taxon>
        <taxon>Kibdelosporangium</taxon>
    </lineage>
</organism>
<evidence type="ECO:0000313" key="1">
    <source>
        <dbReference type="EMBL" id="SMD07188.1"/>
    </source>
</evidence>
<protein>
    <submittedName>
        <fullName evidence="1">Uncharacterized protein</fullName>
    </submittedName>
</protein>
<reference evidence="1 2" key="1">
    <citation type="submission" date="2017-04" db="EMBL/GenBank/DDBJ databases">
        <authorList>
            <person name="Afonso C.L."/>
            <person name="Miller P.J."/>
            <person name="Scott M.A."/>
            <person name="Spackman E."/>
            <person name="Goraichik I."/>
            <person name="Dimitrov K.M."/>
            <person name="Suarez D.L."/>
            <person name="Swayne D.E."/>
        </authorList>
    </citation>
    <scope>NUCLEOTIDE SEQUENCE [LARGE SCALE GENOMIC DNA]</scope>
    <source>
        <strain evidence="1 2">DSM 43828</strain>
    </source>
</reference>
<evidence type="ECO:0000313" key="2">
    <source>
        <dbReference type="Proteomes" id="UP000192674"/>
    </source>
</evidence>
<dbReference type="EMBL" id="FWXV01000003">
    <property type="protein sequence ID" value="SMD07188.1"/>
    <property type="molecule type" value="Genomic_DNA"/>
</dbReference>
<keyword evidence="2" id="KW-1185">Reference proteome</keyword>
<dbReference type="RefSeq" id="WP_084428526.1">
    <property type="nucleotide sequence ID" value="NZ_FWXV01000003.1"/>
</dbReference>
<dbReference type="AlphaFoldDB" id="A0A1W2EDM0"/>